<dbReference type="KEGG" id="tdu:QJT80_11965"/>
<name>A0AA95KDI1_9GAMM</name>
<keyword evidence="1" id="KW-1133">Transmembrane helix</keyword>
<evidence type="ECO:0000259" key="2">
    <source>
        <dbReference type="Pfam" id="PF09835"/>
    </source>
</evidence>
<sequence length="195" mass="22286">MPKRLFRKWAPDPHQLKQHEHLQFLGKALHHPWLWQFNRHTVSKAFLGGVFAMWMPIPFQSVLAAVLAIFSRANLPISVALVFISNPFTMPAMVYAAYKIGALALGQAPIDFEPSLDGIMQSMELLWKPFLVGNFIMAAITAVISYYAIRLLWRFKVLQNLKQRKARLHERKQQMLDTVFQALPAPPPEVSKPSV</sequence>
<feature type="domain" description="DUF2062" evidence="2">
    <location>
        <begin position="23"/>
        <end position="159"/>
    </location>
</feature>
<dbReference type="Proteomes" id="UP001300672">
    <property type="component" value="Chromosome"/>
</dbReference>
<reference evidence="3" key="1">
    <citation type="journal article" date="2023" name="Int. J. Mol. Sci.">
        <title>Metagenomics Revealed a New Genus 'Candidatus Thiocaldithrix dubininis' gen. nov., sp. nov. and a New Species 'Candidatus Thiothrix putei' sp. nov. in the Family Thiotrichaceae, Some Members of Which Have Traits of Both Na+- and H+-Motive Energetics.</title>
        <authorList>
            <person name="Ravin N.V."/>
            <person name="Muntyan M.S."/>
            <person name="Smolyakov D.D."/>
            <person name="Rudenko T.S."/>
            <person name="Beletsky A.V."/>
            <person name="Mardanov A.V."/>
            <person name="Grabovich M.Y."/>
        </authorList>
    </citation>
    <scope>NUCLEOTIDE SEQUENCE</scope>
    <source>
        <strain evidence="3">GKL-01</strain>
    </source>
</reference>
<feature type="transmembrane region" description="Helical" evidence="1">
    <location>
        <begin position="77"/>
        <end position="98"/>
    </location>
</feature>
<proteinExistence type="predicted"/>
<protein>
    <submittedName>
        <fullName evidence="3">DUF2062 domain-containing protein</fullName>
    </submittedName>
</protein>
<reference evidence="3" key="2">
    <citation type="submission" date="2023-04" db="EMBL/GenBank/DDBJ databases">
        <authorList>
            <person name="Beletskiy A.V."/>
            <person name="Mardanov A.V."/>
            <person name="Ravin N.V."/>
        </authorList>
    </citation>
    <scope>NUCLEOTIDE SEQUENCE</scope>
    <source>
        <strain evidence="3">GKL-01</strain>
    </source>
</reference>
<evidence type="ECO:0000313" key="3">
    <source>
        <dbReference type="EMBL" id="WGZ90209.1"/>
    </source>
</evidence>
<accession>A0AA95KDI1</accession>
<feature type="transmembrane region" description="Helical" evidence="1">
    <location>
        <begin position="45"/>
        <end position="70"/>
    </location>
</feature>
<gene>
    <name evidence="3" type="ORF">QJT80_11965</name>
</gene>
<dbReference type="AlphaFoldDB" id="A0AA95KDI1"/>
<keyword evidence="1" id="KW-0472">Membrane</keyword>
<dbReference type="Pfam" id="PF09835">
    <property type="entry name" value="DUF2062"/>
    <property type="match status" value="1"/>
</dbReference>
<dbReference type="PANTHER" id="PTHR40547">
    <property type="entry name" value="SLL0298 PROTEIN"/>
    <property type="match status" value="1"/>
</dbReference>
<organism evidence="3">
    <name type="scientific">Candidatus Thiocaldithrix dubininis</name>
    <dbReference type="NCBI Taxonomy" id="3080823"/>
    <lineage>
        <taxon>Bacteria</taxon>
        <taxon>Pseudomonadati</taxon>
        <taxon>Pseudomonadota</taxon>
        <taxon>Gammaproteobacteria</taxon>
        <taxon>Thiotrichales</taxon>
        <taxon>Thiotrichaceae</taxon>
        <taxon>Candidatus Thiocaldithrix</taxon>
    </lineage>
</organism>
<dbReference type="EMBL" id="CP124755">
    <property type="protein sequence ID" value="WGZ90209.1"/>
    <property type="molecule type" value="Genomic_DNA"/>
</dbReference>
<dbReference type="InterPro" id="IPR018639">
    <property type="entry name" value="DUF2062"/>
</dbReference>
<feature type="transmembrane region" description="Helical" evidence="1">
    <location>
        <begin position="130"/>
        <end position="153"/>
    </location>
</feature>
<keyword evidence="1" id="KW-0812">Transmembrane</keyword>
<evidence type="ECO:0000256" key="1">
    <source>
        <dbReference type="SAM" id="Phobius"/>
    </source>
</evidence>
<dbReference type="PANTHER" id="PTHR40547:SF1">
    <property type="entry name" value="SLL0298 PROTEIN"/>
    <property type="match status" value="1"/>
</dbReference>